<evidence type="ECO:0000313" key="2">
    <source>
        <dbReference type="EMBL" id="KAL0978682.1"/>
    </source>
</evidence>
<feature type="region of interest" description="Disordered" evidence="1">
    <location>
        <begin position="383"/>
        <end position="410"/>
    </location>
</feature>
<sequence length="441" mass="49051">MSSTERLSALRERNKQLLTQLRHQTETLLIITGTNDISHDSKQTEQNKTTKNNGQNEEKSPPEILVTLMDCDRSAARSALSKPKVLPGVQLRDRENTVKLAPPGTGGEVEFVNVTNCQTSTPSLYTRSNVKPSHSVEHTTVYAGLQDQGNSHPASVVRSIEARRPNTRPDLSSQEDESRVVGKVTFQSSGQEQMLASDRQRMRPLLGYDWIAGIVDAESSLTERSEQFFTELHTFRQVNRDECVHSKQAGISEEDVSPLPLSIEMEDSRHTMDTHHCIFCYRINSRLFPTPLDAQEACPMCRKPKSHVPHTVAEPAFIRVSIPRSTLLPAYQYKAHRRCSFDPSDSLGLPSHCLSGWSNQVLGTGPQISSLDLKSSVTTKAASSGFPSVLPQTRPQQDLSMSRVSGGRGSDQLLDVSRLVRYRFQCVPPNRKSPSPSHPVF</sequence>
<organism evidence="2 3">
    <name type="scientific">Umbra pygmaea</name>
    <name type="common">Eastern mudminnow</name>
    <dbReference type="NCBI Taxonomy" id="75934"/>
    <lineage>
        <taxon>Eukaryota</taxon>
        <taxon>Metazoa</taxon>
        <taxon>Chordata</taxon>
        <taxon>Craniata</taxon>
        <taxon>Vertebrata</taxon>
        <taxon>Euteleostomi</taxon>
        <taxon>Actinopterygii</taxon>
        <taxon>Neopterygii</taxon>
        <taxon>Teleostei</taxon>
        <taxon>Protacanthopterygii</taxon>
        <taxon>Esociformes</taxon>
        <taxon>Umbridae</taxon>
        <taxon>Umbra</taxon>
    </lineage>
</organism>
<comment type="caution">
    <text evidence="2">The sequence shown here is derived from an EMBL/GenBank/DDBJ whole genome shotgun (WGS) entry which is preliminary data.</text>
</comment>
<dbReference type="Pfam" id="PF15734">
    <property type="entry name" value="MIIP"/>
    <property type="match status" value="1"/>
</dbReference>
<proteinExistence type="predicted"/>
<dbReference type="EMBL" id="JAGEUA010000005">
    <property type="protein sequence ID" value="KAL0978682.1"/>
    <property type="molecule type" value="Genomic_DNA"/>
</dbReference>
<reference evidence="2 3" key="1">
    <citation type="submission" date="2024-06" db="EMBL/GenBank/DDBJ databases">
        <authorList>
            <person name="Pan Q."/>
            <person name="Wen M."/>
            <person name="Jouanno E."/>
            <person name="Zahm M."/>
            <person name="Klopp C."/>
            <person name="Cabau C."/>
            <person name="Louis A."/>
            <person name="Berthelot C."/>
            <person name="Parey E."/>
            <person name="Roest Crollius H."/>
            <person name="Montfort J."/>
            <person name="Robinson-Rechavi M."/>
            <person name="Bouchez O."/>
            <person name="Lampietro C."/>
            <person name="Lopez Roques C."/>
            <person name="Donnadieu C."/>
            <person name="Postlethwait J."/>
            <person name="Bobe J."/>
            <person name="Verreycken H."/>
            <person name="Guiguen Y."/>
        </authorList>
    </citation>
    <scope>NUCLEOTIDE SEQUENCE [LARGE SCALE GENOMIC DNA]</scope>
    <source>
        <strain evidence="2">Up_M1</strain>
        <tissue evidence="2">Testis</tissue>
    </source>
</reference>
<feature type="region of interest" description="Disordered" evidence="1">
    <location>
        <begin position="38"/>
        <end position="61"/>
    </location>
</feature>
<feature type="compositionally biased region" description="Polar residues" evidence="1">
    <location>
        <begin position="46"/>
        <end position="55"/>
    </location>
</feature>
<dbReference type="PANTHER" id="PTHR34831:SF1">
    <property type="entry name" value="MIGRATION AND INVASION-INHIBITORY PROTEIN"/>
    <property type="match status" value="1"/>
</dbReference>
<gene>
    <name evidence="2" type="ORF">UPYG_G00173850</name>
</gene>
<feature type="compositionally biased region" description="Polar residues" evidence="1">
    <location>
        <begin position="383"/>
        <end position="403"/>
    </location>
</feature>
<keyword evidence="3" id="KW-1185">Reference proteome</keyword>
<dbReference type="AlphaFoldDB" id="A0ABD0WPL0"/>
<evidence type="ECO:0000256" key="1">
    <source>
        <dbReference type="SAM" id="MobiDB-lite"/>
    </source>
</evidence>
<name>A0ABD0WPL0_UMBPY</name>
<accession>A0ABD0WPL0</accession>
<evidence type="ECO:0000313" key="3">
    <source>
        <dbReference type="Proteomes" id="UP001557470"/>
    </source>
</evidence>
<feature type="region of interest" description="Disordered" evidence="1">
    <location>
        <begin position="161"/>
        <end position="180"/>
    </location>
</feature>
<evidence type="ECO:0008006" key="4">
    <source>
        <dbReference type="Google" id="ProtNLM"/>
    </source>
</evidence>
<dbReference type="Proteomes" id="UP001557470">
    <property type="component" value="Unassembled WGS sequence"/>
</dbReference>
<dbReference type="InterPro" id="IPR031466">
    <property type="entry name" value="MIIP"/>
</dbReference>
<dbReference type="PANTHER" id="PTHR34831">
    <property type="entry name" value="MIGRATION AND INVASION-INHIBITORY PROTEIN"/>
    <property type="match status" value="1"/>
</dbReference>
<protein>
    <recommendedName>
        <fullName evidence="4">Migration and invasion inhibitory protein</fullName>
    </recommendedName>
</protein>